<comment type="similarity">
    <text evidence="1">Belongs to the TRL1 family.</text>
</comment>
<protein>
    <recommendedName>
        <fullName evidence="1">tRNA ligase</fullName>
        <ecNumber evidence="1">6.5.1.3</ecNumber>
    </recommendedName>
</protein>
<keyword evidence="1" id="KW-0436">Ligase</keyword>
<proteinExistence type="inferred from homology"/>
<keyword evidence="1" id="KW-0819">tRNA processing</keyword>
<dbReference type="PIRSF" id="PIRSF019634">
    <property type="entry name" value="tRNA_lig_yeast"/>
    <property type="match status" value="1"/>
</dbReference>
<dbReference type="GO" id="GO:0003972">
    <property type="term" value="F:RNA ligase (ATP) activity"/>
    <property type="evidence" value="ECO:0007669"/>
    <property type="project" value="UniProtKB-UniRule"/>
</dbReference>
<dbReference type="OMA" id="FQDWDYK"/>
<dbReference type="GO" id="GO:0006388">
    <property type="term" value="P:tRNA splicing, via endonucleolytic cleavage and ligation"/>
    <property type="evidence" value="ECO:0007669"/>
    <property type="project" value="UniProtKB-UniRule"/>
</dbReference>
<comment type="catalytic activity">
    <reaction evidence="1">
        <text>ATP + (ribonucleotide)n-3'-hydroxyl + 5'-phospho-(ribonucleotide)m = (ribonucleotide)n+m + AMP + diphosphate.</text>
        <dbReference type="EC" id="6.5.1.3"/>
    </reaction>
</comment>
<dbReference type="KEGG" id="abp:AGABI1DRAFT122582"/>
<feature type="region of interest" description="Disordered" evidence="3">
    <location>
        <begin position="639"/>
        <end position="661"/>
    </location>
</feature>
<keyword evidence="8" id="KW-1185">Reference proteome</keyword>
<dbReference type="GeneID" id="18825910"/>
<evidence type="ECO:0000256" key="3">
    <source>
        <dbReference type="SAM" id="MobiDB-lite"/>
    </source>
</evidence>
<feature type="domain" description="T4 RNA ligase 1-like N-terminal" evidence="6">
    <location>
        <begin position="90"/>
        <end position="341"/>
    </location>
</feature>
<dbReference type="RefSeq" id="XP_007332857.1">
    <property type="nucleotide sequence ID" value="XM_007332795.1"/>
</dbReference>
<accession>K5X0J6</accession>
<evidence type="ECO:0000259" key="5">
    <source>
        <dbReference type="Pfam" id="PF08303"/>
    </source>
</evidence>
<gene>
    <name evidence="7" type="ORF">AGABI1DRAFT_122582</name>
</gene>
<dbReference type="Proteomes" id="UP000008493">
    <property type="component" value="Unassembled WGS sequence"/>
</dbReference>
<evidence type="ECO:0000256" key="1">
    <source>
        <dbReference type="PIRNR" id="PIRNR019634"/>
    </source>
</evidence>
<dbReference type="InterPro" id="IPR027417">
    <property type="entry name" value="P-loop_NTPase"/>
</dbReference>
<dbReference type="InterPro" id="IPR012387">
    <property type="entry name" value="Trl1_fun"/>
</dbReference>
<evidence type="ECO:0000313" key="8">
    <source>
        <dbReference type="Proteomes" id="UP000008493"/>
    </source>
</evidence>
<dbReference type="SUPFAM" id="SSF52540">
    <property type="entry name" value="P-loop containing nucleoside triphosphate hydrolases"/>
    <property type="match status" value="1"/>
</dbReference>
<feature type="active site" description="N6-AMP-lysine intermediate" evidence="2">
    <location>
        <position position="144"/>
    </location>
</feature>
<dbReference type="Pfam" id="PF09511">
    <property type="entry name" value="RNA_lig_T4_1"/>
    <property type="match status" value="1"/>
</dbReference>
<dbReference type="Pfam" id="PF08303">
    <property type="entry name" value="tRNA_lig_kinase"/>
    <property type="match status" value="1"/>
</dbReference>
<feature type="compositionally biased region" description="Basic and acidic residues" evidence="3">
    <location>
        <begin position="649"/>
        <end position="661"/>
    </location>
</feature>
<name>K5X0J6_AGABU</name>
<evidence type="ECO:0000256" key="2">
    <source>
        <dbReference type="PIRSR" id="PIRSR019634-50"/>
    </source>
</evidence>
<evidence type="ECO:0000259" key="4">
    <source>
        <dbReference type="Pfam" id="PF08302"/>
    </source>
</evidence>
<dbReference type="FunCoup" id="K5X0J6">
    <property type="interactions" value="208"/>
</dbReference>
<dbReference type="InterPro" id="IPR015966">
    <property type="entry name" value="tRNA_lig_kin_fungi"/>
</dbReference>
<dbReference type="InterPro" id="IPR015965">
    <property type="entry name" value="tRNA_lig_PDEase"/>
</dbReference>
<feature type="domain" description="tRNA ligase kinase" evidence="5">
    <location>
        <begin position="438"/>
        <end position="569"/>
    </location>
</feature>
<dbReference type="OrthoDB" id="276239at2759"/>
<organism evidence="7 8">
    <name type="scientific">Agaricus bisporus var. burnettii (strain JB137-S8 / ATCC MYA-4627 / FGSC 10392)</name>
    <name type="common">White button mushroom</name>
    <dbReference type="NCBI Taxonomy" id="597362"/>
    <lineage>
        <taxon>Eukaryota</taxon>
        <taxon>Fungi</taxon>
        <taxon>Dikarya</taxon>
        <taxon>Basidiomycota</taxon>
        <taxon>Agaricomycotina</taxon>
        <taxon>Agaricomycetes</taxon>
        <taxon>Agaricomycetidae</taxon>
        <taxon>Agaricales</taxon>
        <taxon>Agaricineae</taxon>
        <taxon>Agaricaceae</taxon>
        <taxon>Agaricus</taxon>
    </lineage>
</organism>
<dbReference type="InParanoid" id="K5X0J6"/>
<dbReference type="InterPro" id="IPR019039">
    <property type="entry name" value="T4-Rnl1-like_N"/>
</dbReference>
<dbReference type="GO" id="GO:0005524">
    <property type="term" value="F:ATP binding"/>
    <property type="evidence" value="ECO:0007669"/>
    <property type="project" value="UniProtKB-UniRule"/>
</dbReference>
<dbReference type="HOGENOM" id="CLU_010316_1_0_1"/>
<dbReference type="eggNOG" id="ENOG502QQB9">
    <property type="taxonomic scope" value="Eukaryota"/>
</dbReference>
<dbReference type="Pfam" id="PF08302">
    <property type="entry name" value="tRNA_lig_CPD"/>
    <property type="match status" value="1"/>
</dbReference>
<dbReference type="GO" id="GO:0051730">
    <property type="term" value="F:GTP-dependent polyribonucleotide 5'-hydroxyl-kinase activity"/>
    <property type="evidence" value="ECO:0007669"/>
    <property type="project" value="InterPro"/>
</dbReference>
<dbReference type="STRING" id="597362.K5X0J6"/>
<dbReference type="GO" id="GO:0008081">
    <property type="term" value="F:phosphoric diester hydrolase activity"/>
    <property type="evidence" value="ECO:0007669"/>
    <property type="project" value="InterPro"/>
</dbReference>
<dbReference type="AlphaFoldDB" id="K5X0J6"/>
<reference evidence="8" key="1">
    <citation type="journal article" date="2012" name="Proc. Natl. Acad. Sci. U.S.A.">
        <title>Genome sequence of the button mushroom Agaricus bisporus reveals mechanisms governing adaptation to a humic-rich ecological niche.</title>
        <authorList>
            <person name="Morin E."/>
            <person name="Kohler A."/>
            <person name="Baker A.R."/>
            <person name="Foulongne-Oriol M."/>
            <person name="Lombard V."/>
            <person name="Nagy L.G."/>
            <person name="Ohm R.A."/>
            <person name="Patyshakuliyeva A."/>
            <person name="Brun A."/>
            <person name="Aerts A.L."/>
            <person name="Bailey A.M."/>
            <person name="Billette C."/>
            <person name="Coutinho P.M."/>
            <person name="Deakin G."/>
            <person name="Doddapaneni H."/>
            <person name="Floudas D."/>
            <person name="Grimwood J."/>
            <person name="Hilden K."/>
            <person name="Kuees U."/>
            <person name="LaButti K.M."/>
            <person name="Lapidus A."/>
            <person name="Lindquist E.A."/>
            <person name="Lucas S.M."/>
            <person name="Murat C."/>
            <person name="Riley R.W."/>
            <person name="Salamov A.A."/>
            <person name="Schmutz J."/>
            <person name="Subramanian V."/>
            <person name="Woesten H.A.B."/>
            <person name="Xu J."/>
            <person name="Eastwood D.C."/>
            <person name="Foster G.D."/>
            <person name="Sonnenberg A.S."/>
            <person name="Cullen D."/>
            <person name="de Vries R.P."/>
            <person name="Lundell T."/>
            <person name="Hibbett D.S."/>
            <person name="Henrissat B."/>
            <person name="Burton K.S."/>
            <person name="Kerrigan R.W."/>
            <person name="Challen M.P."/>
            <person name="Grigoriev I.V."/>
            <person name="Martin F."/>
        </authorList>
    </citation>
    <scope>NUCLEOTIDE SEQUENCE [LARGE SCALE GENOMIC DNA]</scope>
    <source>
        <strain evidence="8">JB137-S8 / ATCC MYA-4627 / FGSC 10392</strain>
    </source>
</reference>
<sequence length="839" mass="94708">MASDSGRCSDKMVMMVVFWSCYECVMVVTGRESVWDSELISDLQAIENRSPKLVKSSTYPAPAEPNISIRSWKMNEFKYYDIPSPFPTLARGVFTMDVSEREDGVKHRIVARGYDKFFNIGEVPWTTWEAIEKHTAAPYTLSLKSNGCVIFIAALTPKKLLITSKHSLGPIDNAEKSHAQAGEQWLRRYLEEKGRTEEEFAARLWENNWTAVAELCDDSFEEHVLGYPPERTGLHLHGINVTTKAFKTMPQDVVDAFAEEWGFIKTRSHVVNSVQEVHDFTSHIGKVGEWEGEAVEGFVVRTHVTEPSYESWHRINNDAKGKPPYTPGSSFFFKIKFDEPYMMYRDWRELTKKLLSTKGPLKVSGLPKSKMRRKETKAYVNWIIGEIQRDRAQFDGYTKGHGIIATRERFLKWYQEQQANGALEEDDAVVGSSYGKVIILPVAVPGCGKTSVAVALAHLFKFGHTQSDDIKSKNAAATFQKSVKDLLKKRNVVIADKNNHLRQHRHQLHQVAIRSKPPAKLIALNWSVVDKSSEVAHQICADRIVNRGLNHQTLVAEGSKHENVIWKFLENGQALIEHEVDECIEMNIEDDLETMVKCAVDGLWGLIGGEGGLMGKEKPSEERIKEALEHVKQYRVKDNSNGKAISQGKQEKQEKQKKQEKPPRYYGLLPAIELEETVNGVFAKRNRDSGVQFWENLKKAGRVTWAPHVTIVHHRALPQEQGVWNLSRLVVASTSPPVFNITFGKLLWNNRVMVLTVDRIEQISGSDTLEGRNFLDGIPDATKNRLHLTVGTAESNIPAVEGKNLVQKWKSEGTKANGIFEADIDNGLVVTGQLKGLFS</sequence>
<dbReference type="EC" id="6.5.1.3" evidence="1"/>
<feature type="domain" description="tRNA ligase phosphodiesterase" evidence="4">
    <location>
        <begin position="616"/>
        <end position="836"/>
    </location>
</feature>
<dbReference type="PANTHER" id="PTHR32004">
    <property type="entry name" value="TRNA LIGASE"/>
    <property type="match status" value="1"/>
</dbReference>
<dbReference type="EMBL" id="JH971402">
    <property type="protein sequence ID" value="EKM76407.1"/>
    <property type="molecule type" value="Genomic_DNA"/>
</dbReference>
<evidence type="ECO:0000259" key="6">
    <source>
        <dbReference type="Pfam" id="PF09511"/>
    </source>
</evidence>
<dbReference type="Gene3D" id="3.40.50.300">
    <property type="entry name" value="P-loop containing nucleotide triphosphate hydrolases"/>
    <property type="match status" value="1"/>
</dbReference>
<evidence type="ECO:0000313" key="7">
    <source>
        <dbReference type="EMBL" id="EKM76407.1"/>
    </source>
</evidence>
<dbReference type="GO" id="GO:0005634">
    <property type="term" value="C:nucleus"/>
    <property type="evidence" value="ECO:0007669"/>
    <property type="project" value="TreeGrafter"/>
</dbReference>
<dbReference type="PANTHER" id="PTHR32004:SF1">
    <property type="entry name" value="TRNA LIGASE"/>
    <property type="match status" value="1"/>
</dbReference>